<dbReference type="EMBL" id="JAGFBR010000013">
    <property type="protein sequence ID" value="KAH0456449.1"/>
    <property type="molecule type" value="Genomic_DNA"/>
</dbReference>
<dbReference type="Proteomes" id="UP000775213">
    <property type="component" value="Unassembled WGS sequence"/>
</dbReference>
<evidence type="ECO:0000313" key="1">
    <source>
        <dbReference type="EMBL" id="KAH0456449.1"/>
    </source>
</evidence>
<evidence type="ECO:0000313" key="2">
    <source>
        <dbReference type="Proteomes" id="UP000775213"/>
    </source>
</evidence>
<dbReference type="PANTHER" id="PTHR14000">
    <property type="entry name" value="FINGER CCCH DOMAIN PROTEIN, PUTATIVE (DUF3755)-RELATED"/>
    <property type="match status" value="1"/>
</dbReference>
<sequence>MWPAPADKCNPFVDNNSGYVVIMENPCGHKCVQRHMVQDNADLFLRTRNNITAILNSMSGMPGIMSQMPPLPVTINEDLVTTILPNTSQAFMFNSPAGITVKQEPRC</sequence>
<comment type="caution">
    <text evidence="1">The sequence shown here is derived from an EMBL/GenBank/DDBJ whole genome shotgun (WGS) entry which is preliminary data.</text>
</comment>
<dbReference type="InterPro" id="IPR022228">
    <property type="entry name" value="DUF3755"/>
</dbReference>
<proteinExistence type="predicted"/>
<gene>
    <name evidence="1" type="ORF">IEQ34_014356</name>
</gene>
<keyword evidence="2" id="KW-1185">Reference proteome</keyword>
<protein>
    <submittedName>
        <fullName evidence="1">Uncharacterized protein</fullName>
    </submittedName>
</protein>
<accession>A0AAV7G3N4</accession>
<name>A0AAV7G3N4_DENCH</name>
<dbReference type="AlphaFoldDB" id="A0AAV7G3N4"/>
<organism evidence="1 2">
    <name type="scientific">Dendrobium chrysotoxum</name>
    <name type="common">Orchid</name>
    <dbReference type="NCBI Taxonomy" id="161865"/>
    <lineage>
        <taxon>Eukaryota</taxon>
        <taxon>Viridiplantae</taxon>
        <taxon>Streptophyta</taxon>
        <taxon>Embryophyta</taxon>
        <taxon>Tracheophyta</taxon>
        <taxon>Spermatophyta</taxon>
        <taxon>Magnoliopsida</taxon>
        <taxon>Liliopsida</taxon>
        <taxon>Asparagales</taxon>
        <taxon>Orchidaceae</taxon>
        <taxon>Epidendroideae</taxon>
        <taxon>Malaxideae</taxon>
        <taxon>Dendrobiinae</taxon>
        <taxon>Dendrobium</taxon>
    </lineage>
</organism>
<dbReference type="Pfam" id="PF12579">
    <property type="entry name" value="DUF3755"/>
    <property type="match status" value="1"/>
</dbReference>
<reference evidence="1 2" key="1">
    <citation type="journal article" date="2021" name="Hortic Res">
        <title>Chromosome-scale assembly of the Dendrobium chrysotoxum genome enhances the understanding of orchid evolution.</title>
        <authorList>
            <person name="Zhang Y."/>
            <person name="Zhang G.Q."/>
            <person name="Zhang D."/>
            <person name="Liu X.D."/>
            <person name="Xu X.Y."/>
            <person name="Sun W.H."/>
            <person name="Yu X."/>
            <person name="Zhu X."/>
            <person name="Wang Z.W."/>
            <person name="Zhao X."/>
            <person name="Zhong W.Y."/>
            <person name="Chen H."/>
            <person name="Yin W.L."/>
            <person name="Huang T."/>
            <person name="Niu S.C."/>
            <person name="Liu Z.J."/>
        </authorList>
    </citation>
    <scope>NUCLEOTIDE SEQUENCE [LARGE SCALE GENOMIC DNA]</scope>
    <source>
        <strain evidence="1">Lindl</strain>
    </source>
</reference>
<dbReference type="PANTHER" id="PTHR14000:SF6">
    <property type="entry name" value="OS02G0631200 PROTEIN"/>
    <property type="match status" value="1"/>
</dbReference>